<feature type="region of interest" description="Disordered" evidence="1">
    <location>
        <begin position="19"/>
        <end position="49"/>
    </location>
</feature>
<gene>
    <name evidence="2" type="ORF">CCMP2556_LOCUS46715</name>
    <name evidence="3" type="ORF">CCMP2556_LOCUS46733</name>
</gene>
<dbReference type="EMBL" id="CAXAMN010025840">
    <property type="protein sequence ID" value="CAK9098653.1"/>
    <property type="molecule type" value="Genomic_DNA"/>
</dbReference>
<evidence type="ECO:0000313" key="3">
    <source>
        <dbReference type="EMBL" id="CAK9098653.1"/>
    </source>
</evidence>
<dbReference type="EMBL" id="CAXAMN010025829">
    <property type="protein sequence ID" value="CAK9098602.1"/>
    <property type="molecule type" value="Genomic_DNA"/>
</dbReference>
<organism evidence="2 4">
    <name type="scientific">Durusdinium trenchii</name>
    <dbReference type="NCBI Taxonomy" id="1381693"/>
    <lineage>
        <taxon>Eukaryota</taxon>
        <taxon>Sar</taxon>
        <taxon>Alveolata</taxon>
        <taxon>Dinophyceae</taxon>
        <taxon>Suessiales</taxon>
        <taxon>Symbiodiniaceae</taxon>
        <taxon>Durusdinium</taxon>
    </lineage>
</organism>
<evidence type="ECO:0000313" key="4">
    <source>
        <dbReference type="Proteomes" id="UP001642484"/>
    </source>
</evidence>
<proteinExistence type="predicted"/>
<accession>A0ABP0RHG3</accession>
<reference evidence="2 4" key="1">
    <citation type="submission" date="2024-02" db="EMBL/GenBank/DDBJ databases">
        <authorList>
            <person name="Chen Y."/>
            <person name="Shah S."/>
            <person name="Dougan E. K."/>
            <person name="Thang M."/>
            <person name="Chan C."/>
        </authorList>
    </citation>
    <scope>NUCLEOTIDE SEQUENCE [LARGE SCALE GENOMIC DNA]</scope>
</reference>
<keyword evidence="4" id="KW-1185">Reference proteome</keyword>
<sequence length="114" mass="12932">MASRPASRCACVPAIFPFPEPIPHEVPRRSERKPQMKNGSGHSDDPGALKLRVQNPSFVAEQKRRANRWIQETAPTPVANNKRALWLVLKKDLEAKRQRYQAAFRRACPLTFGS</sequence>
<comment type="caution">
    <text evidence="2">The sequence shown here is derived from an EMBL/GenBank/DDBJ whole genome shotgun (WGS) entry which is preliminary data.</text>
</comment>
<name>A0ABP0RHG3_9DINO</name>
<evidence type="ECO:0000313" key="2">
    <source>
        <dbReference type="EMBL" id="CAK9098602.1"/>
    </source>
</evidence>
<dbReference type="Proteomes" id="UP001642484">
    <property type="component" value="Unassembled WGS sequence"/>
</dbReference>
<feature type="compositionally biased region" description="Basic and acidic residues" evidence="1">
    <location>
        <begin position="22"/>
        <end position="34"/>
    </location>
</feature>
<protein>
    <submittedName>
        <fullName evidence="2">Uncharacterized protein</fullName>
    </submittedName>
</protein>
<evidence type="ECO:0000256" key="1">
    <source>
        <dbReference type="SAM" id="MobiDB-lite"/>
    </source>
</evidence>